<feature type="region of interest" description="Disordered" evidence="1">
    <location>
        <begin position="25"/>
        <end position="48"/>
    </location>
</feature>
<sequence>MKTNTQTLRAFGLASLVTLATASSAFAQTPPPGGAAGNPGQGNNPNIQQETHGEWQVRCGNVPTGPASEGKPAPQRKMCVMSQEQTDDKSKQRVMAVEMIPDGQEIQATFILPFGLSLQKGVNLQVDNGTASGALPFRTCLPIGCILPIRFDQKLAADLRKGSKLNVTVTTDRGEEVKLAFSLSGFTKAIGRAGEMAKG</sequence>
<evidence type="ECO:0000313" key="4">
    <source>
        <dbReference type="Proteomes" id="UP000635983"/>
    </source>
</evidence>
<dbReference type="EMBL" id="BMPO01000005">
    <property type="protein sequence ID" value="GGJ99613.1"/>
    <property type="molecule type" value="Genomic_DNA"/>
</dbReference>
<keyword evidence="2" id="KW-0732">Signal</keyword>
<dbReference type="Proteomes" id="UP000635983">
    <property type="component" value="Unassembled WGS sequence"/>
</dbReference>
<proteinExistence type="predicted"/>
<comment type="caution">
    <text evidence="3">The sequence shown here is derived from an EMBL/GenBank/DDBJ whole genome shotgun (WGS) entry which is preliminary data.</text>
</comment>
<evidence type="ECO:0000313" key="3">
    <source>
        <dbReference type="EMBL" id="GGJ99613.1"/>
    </source>
</evidence>
<keyword evidence="4" id="KW-1185">Reference proteome</keyword>
<reference evidence="3" key="1">
    <citation type="journal article" date="2014" name="Int. J. Syst. Evol. Microbiol.">
        <title>Complete genome sequence of Corynebacterium casei LMG S-19264T (=DSM 44701T), isolated from a smear-ripened cheese.</title>
        <authorList>
            <consortium name="US DOE Joint Genome Institute (JGI-PGF)"/>
            <person name="Walter F."/>
            <person name="Albersmeier A."/>
            <person name="Kalinowski J."/>
            <person name="Ruckert C."/>
        </authorList>
    </citation>
    <scope>NUCLEOTIDE SEQUENCE</scope>
    <source>
        <strain evidence="3">JCM 30078</strain>
    </source>
</reference>
<dbReference type="RefSeq" id="WP_188983734.1">
    <property type="nucleotide sequence ID" value="NZ_BMPO01000005.1"/>
</dbReference>
<evidence type="ECO:0000256" key="1">
    <source>
        <dbReference type="SAM" id="MobiDB-lite"/>
    </source>
</evidence>
<dbReference type="Gene3D" id="2.60.40.1880">
    <property type="entry name" value="Invasion associated locus B (IalB) protein"/>
    <property type="match status" value="1"/>
</dbReference>
<dbReference type="AlphaFoldDB" id="A0A917PYE0"/>
<evidence type="ECO:0000256" key="2">
    <source>
        <dbReference type="SAM" id="SignalP"/>
    </source>
</evidence>
<accession>A0A917PYE0</accession>
<evidence type="ECO:0008006" key="5">
    <source>
        <dbReference type="Google" id="ProtNLM"/>
    </source>
</evidence>
<dbReference type="InterPro" id="IPR038696">
    <property type="entry name" value="IalB_sf"/>
</dbReference>
<feature type="chain" id="PRO_5037794083" description="Invasion protein IalB, involved in pathogenesis" evidence="2">
    <location>
        <begin position="28"/>
        <end position="199"/>
    </location>
</feature>
<protein>
    <recommendedName>
        <fullName evidence="5">Invasion protein IalB, involved in pathogenesis</fullName>
    </recommendedName>
</protein>
<dbReference type="Pfam" id="PF06776">
    <property type="entry name" value="IalB"/>
    <property type="match status" value="1"/>
</dbReference>
<organism evidence="3 4">
    <name type="scientific">Pseudomonas matsuisoli</name>
    <dbReference type="NCBI Taxonomy" id="1515666"/>
    <lineage>
        <taxon>Bacteria</taxon>
        <taxon>Pseudomonadati</taxon>
        <taxon>Pseudomonadota</taxon>
        <taxon>Gammaproteobacteria</taxon>
        <taxon>Pseudomonadales</taxon>
        <taxon>Pseudomonadaceae</taxon>
        <taxon>Pseudomonas</taxon>
    </lineage>
</organism>
<gene>
    <name evidence="3" type="ORF">GCM10009304_26780</name>
</gene>
<reference evidence="3" key="2">
    <citation type="submission" date="2020-09" db="EMBL/GenBank/DDBJ databases">
        <authorList>
            <person name="Sun Q."/>
            <person name="Ohkuma M."/>
        </authorList>
    </citation>
    <scope>NUCLEOTIDE SEQUENCE</scope>
    <source>
        <strain evidence="3">JCM 30078</strain>
    </source>
</reference>
<dbReference type="InterPro" id="IPR010642">
    <property type="entry name" value="Invasion_prot_B"/>
</dbReference>
<name>A0A917PYE0_9PSED</name>
<feature type="signal peptide" evidence="2">
    <location>
        <begin position="1"/>
        <end position="27"/>
    </location>
</feature>